<evidence type="ECO:0000256" key="3">
    <source>
        <dbReference type="ARBA" id="ARBA00022729"/>
    </source>
</evidence>
<keyword evidence="4" id="KW-0572">Peptidoglycan-anchor</keyword>
<feature type="compositionally biased region" description="Acidic residues" evidence="5">
    <location>
        <begin position="230"/>
        <end position="239"/>
    </location>
</feature>
<feature type="compositionally biased region" description="Polar residues" evidence="5">
    <location>
        <begin position="3663"/>
        <end position="3675"/>
    </location>
</feature>
<feature type="transmembrane region" description="Helical" evidence="6">
    <location>
        <begin position="33"/>
        <end position="58"/>
    </location>
</feature>
<evidence type="ECO:0000256" key="2">
    <source>
        <dbReference type="ARBA" id="ARBA00022525"/>
    </source>
</evidence>
<name>A0A0R2B3U8_SECCO</name>
<feature type="compositionally biased region" description="Polar residues" evidence="5">
    <location>
        <begin position="3687"/>
        <end position="3724"/>
    </location>
</feature>
<dbReference type="InterPro" id="IPR019931">
    <property type="entry name" value="LPXTG_anchor"/>
</dbReference>
<evidence type="ECO:0000256" key="5">
    <source>
        <dbReference type="SAM" id="MobiDB-lite"/>
    </source>
</evidence>
<evidence type="ECO:0000256" key="6">
    <source>
        <dbReference type="SAM" id="Phobius"/>
    </source>
</evidence>
<feature type="compositionally biased region" description="Polar residues" evidence="5">
    <location>
        <begin position="119"/>
        <end position="164"/>
    </location>
</feature>
<dbReference type="InterPro" id="IPR022263">
    <property type="entry name" value="KxYKxGKxW"/>
</dbReference>
<evidence type="ECO:0000259" key="7">
    <source>
        <dbReference type="PROSITE" id="PS50847"/>
    </source>
</evidence>
<reference evidence="8 9" key="1">
    <citation type="journal article" date="2015" name="Genome Announc.">
        <title>Expanding the biotechnology potential of lactobacilli through comparative genomics of 213 strains and associated genera.</title>
        <authorList>
            <person name="Sun Z."/>
            <person name="Harris H.M."/>
            <person name="McCann A."/>
            <person name="Guo C."/>
            <person name="Argimon S."/>
            <person name="Zhang W."/>
            <person name="Yang X."/>
            <person name="Jeffery I.B."/>
            <person name="Cooney J.C."/>
            <person name="Kagawa T.F."/>
            <person name="Liu W."/>
            <person name="Song Y."/>
            <person name="Salvetti E."/>
            <person name="Wrobel A."/>
            <person name="Rasinkangas P."/>
            <person name="Parkhill J."/>
            <person name="Rea M.C."/>
            <person name="O'Sullivan O."/>
            <person name="Ritari J."/>
            <person name="Douillard F.P."/>
            <person name="Paul Ross R."/>
            <person name="Yang R."/>
            <person name="Briner A.E."/>
            <person name="Felis G.E."/>
            <person name="de Vos W.M."/>
            <person name="Barrangou R."/>
            <person name="Klaenhammer T.R."/>
            <person name="Caufield P.W."/>
            <person name="Cui Y."/>
            <person name="Zhang H."/>
            <person name="O'Toole P.W."/>
        </authorList>
    </citation>
    <scope>NUCLEOTIDE SEQUENCE [LARGE SCALE GENOMIC DNA]</scope>
    <source>
        <strain evidence="8 9">DSM 20515</strain>
    </source>
</reference>
<feature type="transmembrane region" description="Helical" evidence="6">
    <location>
        <begin position="3750"/>
        <end position="3768"/>
    </location>
</feature>
<protein>
    <recommendedName>
        <fullName evidence="7">Gram-positive cocci surface proteins LPxTG domain-containing protein</fullName>
    </recommendedName>
</protein>
<organism evidence="8 9">
    <name type="scientific">Secundilactobacillus collinoides DSM 20515 = JCM 1123</name>
    <dbReference type="NCBI Taxonomy" id="1423733"/>
    <lineage>
        <taxon>Bacteria</taxon>
        <taxon>Bacillati</taxon>
        <taxon>Bacillota</taxon>
        <taxon>Bacilli</taxon>
        <taxon>Lactobacillales</taxon>
        <taxon>Lactobacillaceae</taxon>
        <taxon>Secundilactobacillus</taxon>
    </lineage>
</organism>
<dbReference type="Gene3D" id="3.10.20.320">
    <property type="entry name" value="Putative peptidoglycan bound protein (lpxtg motif)"/>
    <property type="match status" value="10"/>
</dbReference>
<dbReference type="RefSeq" id="WP_056997427.1">
    <property type="nucleotide sequence ID" value="NZ_AYYR01000124.1"/>
</dbReference>
<proteinExistence type="predicted"/>
<keyword evidence="1" id="KW-0134">Cell wall</keyword>
<comment type="caution">
    <text evidence="8">The sequence shown here is derived from an EMBL/GenBank/DDBJ whole genome shotgun (WGS) entry which is preliminary data.</text>
</comment>
<feature type="compositionally biased region" description="Polar residues" evidence="5">
    <location>
        <begin position="170"/>
        <end position="196"/>
    </location>
</feature>
<feature type="compositionally biased region" description="Low complexity" evidence="5">
    <location>
        <begin position="85"/>
        <end position="108"/>
    </location>
</feature>
<accession>A0A0R2B3U8</accession>
<keyword evidence="2" id="KW-0964">Secreted</keyword>
<keyword evidence="6" id="KW-0472">Membrane</keyword>
<dbReference type="NCBIfam" id="TIGR03715">
    <property type="entry name" value="KxYKxGKxW"/>
    <property type="match status" value="1"/>
</dbReference>
<evidence type="ECO:0000313" key="8">
    <source>
        <dbReference type="EMBL" id="KRM73754.1"/>
    </source>
</evidence>
<dbReference type="PATRIC" id="fig|1423733.4.peg.1259"/>
<dbReference type="InterPro" id="IPR041495">
    <property type="entry name" value="Mub_B2"/>
</dbReference>
<feature type="region of interest" description="Disordered" evidence="5">
    <location>
        <begin position="3601"/>
        <end position="3750"/>
    </location>
</feature>
<gene>
    <name evidence="8" type="ORF">FC82_GL001192</name>
</gene>
<dbReference type="PROSITE" id="PS50847">
    <property type="entry name" value="GRAM_POS_ANCHORING"/>
    <property type="match status" value="1"/>
</dbReference>
<sequence length="3774" mass="396491">MTTKLKEKSRTKLIRDEGQRRTHYKMYKAGKHWAYVGISIFTFGVGVLISNTTIYAAATTSNSGADTSATSTSEALQDQKSVTLAEATAASSDTASATADSTGTTDASDSSDEDSTTDNGTVASPVTNETKTNTNSNDSTLSGNEVTGSSSESQTNAPTDTPASSAVEKNGSTTPSTDTQNNGETTLLKTDTDNPGSESTENESTENESTENKSTENESTENKSAQNENEQAESTETDDTSSNATILAASGSVSDETTGTLRTNSDSEAGQVASILAELPTGTSAQTLADGTISFSLPAGISADTLTQAKTILAGSDLKKIQITAVQAETVSDSTVTQTVAMTLNQAILANYTPTMSAADFLKMDIENYSDATGTNGSYSWLNWNNTAISTYFADDRATEKAAFISDLTKMASDDNFSNYFTVTDDGTNAGGYSYALTAAGVAALNSSLATTTNNAYQVSFASGANTGNLYIQFQMTITPVSKVYDGDPVTDDLNSLVTKMRYYNPNETEKTVMSNYTLPMPFFQLGDFTGTTGDAAVGTYTRALARGNDIGLDYINLKFIDELSDAINPKPDFSYVKATYTITKRAATVTPVITAVSTSGVPTVSLSYTVSDASTLTANAVLPTAITLSADDYTVSNANNVMTVTLTDDGITAINTANPNYNITAVTGTAATATTTIQYVDEDENNIVLSQATKTLTGLASDTSTATYTPSMAWDTGGLYKLADDQATTIQYQPGKTQTLQIKVAHYTEQVTVSVTDTNGNQLRADQIVTLNPASDVDGISTINVSVDGYSTSQLSSATITYAGNEHNKSGNGKATFTVDKNAKTIDMVVTDLNGTQTYEYEMSGVTPDYLTQIIGGAGNLLDFGTASTIGQYAETNFLSYASINVTYFAKASAQVTYVDDDTKDAAGNSLLLSSLTQTVTGYDDGPAQTVALAIPDGYVLADTQGNNIDVVDNVAYYTGTLISTGDSDNGIVHLKHATTAYDTPKSDADIPADITNKSDVEKTITRTITYTLADGSLAAATHTDAVTYARSFTYDDITDTAVSFGDWEVVDGHAYFKQITTPDVAGYTANETQIAATTVTADTASATIAVTYTPNTDTAVNITFFDDTDNLALPSANDFSLYGTTATTLDHEAVTLPVNYILASIQSDSKISANNGVAYYSGVVSAGSADDAVVHLVHQTADIDPTTVQDIPSAIQNLSAVEKTVTRTIDYVTTDGSQAPAAKTDTVTFVASFTYDYVTNLASNISAFKVLGTDDTSVDLSAFPTPTMPGYTADVLQISAAGITADSDSTNQTVTYTPNTDTTATVSFYDATSKAPLASGNNVVLSGTTGQQVATNNVITIPTGYVLDADTLSNNVTLDDGVVTYTGKLSADNSDDAVIYLNHATVNYDPTQGDAIPAGLMNVTDVEKTTTRTITYTFSNGVAAGATHTDTVTYARAFTYDEVTKTATATGDWQVISGTADFLAVYSPLGAGYHLQDSNQSIISEETIGSDADAKNETIDVIYEPNTDTPATITFFDDTTGQALAEETSLTSRGTTGEQASVTIVIPQNFALGTQTDSNIKVIDGVPTYVGTYSTNTSDDATVHLIHATTSIAVTDSLPTDLQNTNDVSKTVTRTIIYTLADGTTMAPAKTDSATLRRSFTYDLVTKTASEFGEWTVTSGEVTFDEVTSPEVAGYSLSDANQATISSETITGDSVSGTINVSYVPNNDTTAIISFYDDTTDNYLPKDDNLTVTGTTGTSGTIDQTASDTINIPTGYQIVDSSANTNVLISNGVATYTGALSADETDNAVLHLTHMTVPQAAPENTTDLPTNLTNPTDVIRTITRTITYSLQNGTTAAPTRTDTLTFSRSYDLDEVTNTAVNLGAWVLVDSNATQFGDVISPTIAGYTLTDASQATVAGNSAVTADTADSTVNVSYTADVHTPITISFFDDDSDVALTTKTTITGTTDNIAILAGIKIPDDYNYAATQTSSYVSLAADGSVTYQGSYFANGGGDAVIHLTHQSVVVDPTSTDGTLPDALTNVADVKSTVTQTINYQNASGQTMADSNTQSVTFERSFTYDLVTHTASEFGDWTAIKGTANFTAVDSPNIAGYTAATTSVSEVTVVAGTPDVDITVYYLGNTDTKATISFYDETSKVALPNNFDITKVGTTDQGANDTSITIPTGYKLVPGQNGTKLSVSADGTTATYTGTMAADGSDDLVVYLVHDDQQIQVTSLNDLPTDLANPETVEKTVTRTITYTTPNTVTTPETQVDSITFIAPSFTYDPITKLASDISDIGSWFAIGNAEFSAVTVPTLTGYTPTITNLTNSDTALNQIPAISVTAGTDNLNYEVSYQADSQTATVSFYDDTEGKTLADSYNIEKSGKTGETATDASITIPAGYTLSTKQTGPNISPLAGGGVVYSGTLSPNGSDDAVVHLIHFTQQFTPKSNTDIPTGITNLTDVERTITRTITYTLPSGLSAAPTVTQTLSYLRDFTYDYVTNTASNLGTWREVDNATGFDSVGSPSVSGYSLADANQTMINTVTVSDPTTVASAHQTISVDYVADTVSATIRFYDDTDDVFLPTDQNQILEGQTAQVGQADTINVPAGYQLDTTHLDNNIEADGAYSGTFSPDNSDDAIVYLVHKTESFEANQTLPIGLVNKDDVEKTFTRVITYTLPDGTEAAAPHSDTVTFTRSFTYDEVTNEAFDYGDWVDSNGSATATLDAVTPPTINGYVLAANSPVASLQTIQADSFGDAQYIETIAVIYDATTQTATITFYDDTTGTQLTNETTTTGDMGTKGSSIISIPSGYTLAAFQPNSNVTVQAGVVRYTGTFSTSKLDDAVVHLVHQTISVDPLAVNALPADLINTNDVKRTVTQTINYALNDSGTSTVLAPADTQSVTFFRSFTYDLVTHLAAATGEWAAISGADSSFTSVTSPVLPGYTLNDAAQSTIAGSSVTAEADNNVITVRYNANQNTPLTVTYYDDTSKIALAGNFDSIATGTTGTQTTITDFVIPAGYLVAEGQSDSHITKSSNTTFTYKGVFSGEDSGNAVVHLIHNTYTVDPNGDLTTLPTGLINQSEVQKTVTRTIAYVLPNGTPAATTHTDSATFTRSFTYDAVTGIASQFGEWEPAGGIVFENVDDPTISGYSVKKDTDGTSGTTQTVTVKSDTQNWSVLVTYQADPASATVYFFDDTTGQELSDTVTLNGVTGETPDGNTIALPTGLSGYLFADNSAQTNPDIQIKNGQAIYSGVLTADDKDNAVIHVVHNIGTILPDRSGDNIPSAMTNLNDVRQTVTRTIAYETVTGVAAPAVKTDSVTFQAESFDYDYATNKAINIKGLTALADDSADWTTKDNGQSVTFNTVTNPTVAGYYATPAQADAVTDVTADSADIVQLIRYNQPYTIDRDGGKTVFTLDQNGDITDVTKTWPDGDQTQISIDQTSGDLTVTETPSGQVSLTPVTLTNDGSQNSVSVGNTTVVSQQPMGFALTHDSEASQATGIVGEIVTTAPGSSAGTITYTKPTVTAADGSITNVVVDGEGKVTTIDKTWADGDKTHLVIDKSGNIIFTETPADGEAPITKAIQWHKSDATYRTAVDSTEDGIVLTHTSNNSSVVARENISVEGAVTQLPTTGNNTGISGGNGSATDGLGTTGSSTGTKSPTTNAGSQTASDKKPINNKPTNKKPGEQTSGNVKQGTNKKTQRQKTPDAKTGTSRNGQPLSLTYQTGNPDYQASNTTGVKATLQGKTIQKTERSKPKSKTTLPQTSESTSSKTGALGLLGTILGFFGLAAGARRKKRE</sequence>
<keyword evidence="6" id="KW-0812">Transmembrane</keyword>
<feature type="compositionally biased region" description="Low complexity" evidence="5">
    <location>
        <begin position="3620"/>
        <end position="3639"/>
    </location>
</feature>
<feature type="compositionally biased region" description="Polar residues" evidence="5">
    <location>
        <begin position="3735"/>
        <end position="3748"/>
    </location>
</feature>
<evidence type="ECO:0000256" key="1">
    <source>
        <dbReference type="ARBA" id="ARBA00022512"/>
    </source>
</evidence>
<dbReference type="EMBL" id="AYYR01000124">
    <property type="protein sequence ID" value="KRM73754.1"/>
    <property type="molecule type" value="Genomic_DNA"/>
</dbReference>
<feature type="compositionally biased region" description="Acidic residues" evidence="5">
    <location>
        <begin position="200"/>
        <end position="209"/>
    </location>
</feature>
<evidence type="ECO:0000313" key="9">
    <source>
        <dbReference type="Proteomes" id="UP000051845"/>
    </source>
</evidence>
<feature type="domain" description="Gram-positive cocci surface proteins LPxTG" evidence="7">
    <location>
        <begin position="3738"/>
        <end position="3774"/>
    </location>
</feature>
<dbReference type="Pfam" id="PF17966">
    <property type="entry name" value="Muc_B2"/>
    <property type="match status" value="12"/>
</dbReference>
<feature type="compositionally biased region" description="Polar residues" evidence="5">
    <location>
        <begin position="61"/>
        <end position="82"/>
    </location>
</feature>
<keyword evidence="3" id="KW-0732">Signal</keyword>
<dbReference type="Proteomes" id="UP000051845">
    <property type="component" value="Unassembled WGS sequence"/>
</dbReference>
<feature type="region of interest" description="Disordered" evidence="5">
    <location>
        <begin position="61"/>
        <end position="243"/>
    </location>
</feature>
<dbReference type="STRING" id="33960.TY91_14655"/>
<dbReference type="Gene3D" id="2.60.40.4300">
    <property type="match status" value="12"/>
</dbReference>
<dbReference type="Pfam" id="PF19258">
    <property type="entry name" value="KxYKxGKxW_sig"/>
    <property type="match status" value="1"/>
</dbReference>
<evidence type="ECO:0000256" key="4">
    <source>
        <dbReference type="ARBA" id="ARBA00023088"/>
    </source>
</evidence>
<dbReference type="Pfam" id="PF00746">
    <property type="entry name" value="Gram_pos_anchor"/>
    <property type="match status" value="1"/>
</dbReference>
<keyword evidence="6" id="KW-1133">Transmembrane helix</keyword>